<keyword evidence="1" id="KW-0732">Signal</keyword>
<dbReference type="PROSITE" id="PS51257">
    <property type="entry name" value="PROKAR_LIPOPROTEIN"/>
    <property type="match status" value="1"/>
</dbReference>
<gene>
    <name evidence="2" type="ORF">prwr041_05480</name>
</gene>
<evidence type="ECO:0000256" key="1">
    <source>
        <dbReference type="SAM" id="SignalP"/>
    </source>
</evidence>
<dbReference type="RefSeq" id="WP_207154813.1">
    <property type="nucleotide sequence ID" value="NZ_AP024484.1"/>
</dbReference>
<protein>
    <recommendedName>
        <fullName evidence="4">Lipoprotein</fullName>
    </recommendedName>
</protein>
<proteinExistence type="predicted"/>
<name>A0ABN6EFK4_9BACT</name>
<feature type="chain" id="PRO_5045077881" description="Lipoprotein" evidence="1">
    <location>
        <begin position="31"/>
        <end position="133"/>
    </location>
</feature>
<dbReference type="EMBL" id="AP024484">
    <property type="protein sequence ID" value="BCS84655.1"/>
    <property type="molecule type" value="Genomic_DNA"/>
</dbReference>
<evidence type="ECO:0008006" key="4">
    <source>
        <dbReference type="Google" id="ProtNLM"/>
    </source>
</evidence>
<sequence length="133" mass="15541">MKFKILVVAKKFAFTISLILTLLSTFTSCSKDDDGVVDKEFANTVWIHRYSSPHDDAYAEALVFYSDGTVKEFGLDSHDKIIDEYSTYRFFRINVNHISFLDTDTKGYLVDHNHFTFYFNDYYKSSYHPEDLA</sequence>
<dbReference type="Proteomes" id="UP001319045">
    <property type="component" value="Chromosome"/>
</dbReference>
<evidence type="ECO:0000313" key="3">
    <source>
        <dbReference type="Proteomes" id="UP001319045"/>
    </source>
</evidence>
<accession>A0ABN6EFK4</accession>
<keyword evidence="3" id="KW-1185">Reference proteome</keyword>
<evidence type="ECO:0000313" key="2">
    <source>
        <dbReference type="EMBL" id="BCS84655.1"/>
    </source>
</evidence>
<reference evidence="2 3" key="1">
    <citation type="journal article" date="2022" name="Int. J. Syst. Evol. Microbiol.">
        <title>Prevotella herbatica sp. nov., a plant polysaccharide-decomposing anaerobic bacterium isolated from a methanogenic reactor.</title>
        <authorList>
            <person name="Uek A."/>
            <person name="Tonouchi A."/>
            <person name="Kaku N."/>
            <person name="Ueki K."/>
        </authorList>
    </citation>
    <scope>NUCLEOTIDE SEQUENCE [LARGE SCALE GENOMIC DNA]</scope>
    <source>
        <strain evidence="2 3">WR041</strain>
    </source>
</reference>
<feature type="signal peptide" evidence="1">
    <location>
        <begin position="1"/>
        <end position="30"/>
    </location>
</feature>
<organism evidence="2 3">
    <name type="scientific">Prevotella herbatica</name>
    <dbReference type="NCBI Taxonomy" id="2801997"/>
    <lineage>
        <taxon>Bacteria</taxon>
        <taxon>Pseudomonadati</taxon>
        <taxon>Bacteroidota</taxon>
        <taxon>Bacteroidia</taxon>
        <taxon>Bacteroidales</taxon>
        <taxon>Prevotellaceae</taxon>
        <taxon>Prevotella</taxon>
    </lineage>
</organism>